<keyword evidence="10" id="KW-1185">Reference proteome</keyword>
<evidence type="ECO:0000313" key="9">
    <source>
        <dbReference type="EMBL" id="MCY1719362.1"/>
    </source>
</evidence>
<evidence type="ECO:0000256" key="6">
    <source>
        <dbReference type="SAM" id="SignalP"/>
    </source>
</evidence>
<evidence type="ECO:0000313" key="10">
    <source>
        <dbReference type="Proteomes" id="UP001145087"/>
    </source>
</evidence>
<dbReference type="Proteomes" id="UP001145087">
    <property type="component" value="Unassembled WGS sequence"/>
</dbReference>
<dbReference type="GO" id="GO:0005764">
    <property type="term" value="C:lysosome"/>
    <property type="evidence" value="ECO:0007669"/>
    <property type="project" value="TreeGrafter"/>
</dbReference>
<evidence type="ECO:0000256" key="5">
    <source>
        <dbReference type="ARBA" id="ARBA00023295"/>
    </source>
</evidence>
<dbReference type="PANTHER" id="PTHR10030:SF37">
    <property type="entry name" value="ALPHA-L-FUCOSIDASE-RELATED"/>
    <property type="match status" value="1"/>
</dbReference>
<dbReference type="SUPFAM" id="SSF51445">
    <property type="entry name" value="(Trans)glycosidases"/>
    <property type="match status" value="1"/>
</dbReference>
<name>A0A9X3F3Z1_9BACT</name>
<dbReference type="EMBL" id="JAPOHD010000007">
    <property type="protein sequence ID" value="MCY1719362.1"/>
    <property type="molecule type" value="Genomic_DNA"/>
</dbReference>
<evidence type="ECO:0000256" key="2">
    <source>
        <dbReference type="ARBA" id="ARBA00012662"/>
    </source>
</evidence>
<comment type="similarity">
    <text evidence="1">Belongs to the glycosyl hydrolase 29 family.</text>
</comment>
<protein>
    <recommendedName>
        <fullName evidence="2">alpha-L-fucosidase</fullName>
        <ecNumber evidence="2">3.2.1.51</ecNumber>
    </recommendedName>
</protein>
<gene>
    <name evidence="9" type="ORF">OU798_03360</name>
</gene>
<dbReference type="InterPro" id="IPR057739">
    <property type="entry name" value="Glyco_hydro_29_N"/>
</dbReference>
<dbReference type="Gene3D" id="3.20.20.80">
    <property type="entry name" value="Glycosidases"/>
    <property type="match status" value="1"/>
</dbReference>
<proteinExistence type="inferred from homology"/>
<evidence type="ECO:0000259" key="8">
    <source>
        <dbReference type="Pfam" id="PF01120"/>
    </source>
</evidence>
<dbReference type="AlphaFoldDB" id="A0A9X3F3Z1"/>
<dbReference type="Pfam" id="PF13287">
    <property type="entry name" value="Fn3_assoc"/>
    <property type="match status" value="1"/>
</dbReference>
<accession>A0A9X3F3Z1</accession>
<dbReference type="EC" id="3.2.1.51" evidence="2"/>
<keyword evidence="4" id="KW-0378">Hydrolase</keyword>
<comment type="caution">
    <text evidence="9">The sequence shown here is derived from an EMBL/GenBank/DDBJ whole genome shotgun (WGS) entry which is preliminary data.</text>
</comment>
<dbReference type="SUPFAM" id="SSF49785">
    <property type="entry name" value="Galactose-binding domain-like"/>
    <property type="match status" value="2"/>
</dbReference>
<organism evidence="9 10">
    <name type="scientific">Draconibacterium aestuarii</name>
    <dbReference type="NCBI Taxonomy" id="2998507"/>
    <lineage>
        <taxon>Bacteria</taxon>
        <taxon>Pseudomonadati</taxon>
        <taxon>Bacteroidota</taxon>
        <taxon>Bacteroidia</taxon>
        <taxon>Marinilabiliales</taxon>
        <taxon>Prolixibacteraceae</taxon>
        <taxon>Draconibacterium</taxon>
    </lineage>
</organism>
<sequence length="715" mass="80838">MKNLLMGLLLFYAISAFTQDTDKQFVKNSFYDGTSVLVPENVSTGAITELAATVRPSARQLRWQQYEMLGFVHFNLNTFTGLQWGTGHEDLSIFNPLELDAKQWVAAFKSAGIKSVILVCKHHDGFCLWPSSYRERTIAKAPWKNGKGDVVREFFDACRAEGIRTCIYYSPWDKQEPYGKVEYNDLMINELTELMTNYGNIDLVWFDGAGIDPKVSGVKMDFDWDRIYKTVRTLQPQALISGAGPDIRWVGNEGGRGRFTEWSVQGIQLEEADFSGYDCEVPAMAKTLGNINELPNYKQLTWYPARGGLPVRHQWFWRPDQTTRTLDYMVKSYFETVGQNSNVLVNLSPDDRGLVPETDVVLMEQLGKYLETMYQKNYADGAVAKSKNVHAGGYAANYLFDEDIRTCWLASESETTGEIVVDLYGEQTFNVIKLQENIADFGQRVETFEVDAWKNGSWEKIGEATTIGIRRLLRVPETTTNRIRIRITHSRKNPSLATLELYQAPKLVAGPEISRNNEGKVQIDGKGLPVKYTIDGSSPLGENANHYAGPFELPLGGKVKAIAISNNTDEWILESSENISIDPSNWKAQGGDNSKYMYDNNPETTTNFNLNKKSDRSFEIELPEETEISGFGYLPPQGAPDEPGRVETYTLFIKNNKGKWEEISTDKFGNVDNNPVERKVTFENKISVNAVKFQINTATRQQTVARIAEFYLYSN</sequence>
<dbReference type="GO" id="GO:0016139">
    <property type="term" value="P:glycoside catabolic process"/>
    <property type="evidence" value="ECO:0007669"/>
    <property type="project" value="TreeGrafter"/>
</dbReference>
<feature type="chain" id="PRO_5040910124" description="alpha-L-fucosidase" evidence="6">
    <location>
        <begin position="19"/>
        <end position="715"/>
    </location>
</feature>
<dbReference type="Gene3D" id="2.60.120.260">
    <property type="entry name" value="Galactose-binding domain-like"/>
    <property type="match status" value="2"/>
</dbReference>
<dbReference type="GO" id="GO:0004560">
    <property type="term" value="F:alpha-L-fucosidase activity"/>
    <property type="evidence" value="ECO:0007669"/>
    <property type="project" value="InterPro"/>
</dbReference>
<dbReference type="InterPro" id="IPR017853">
    <property type="entry name" value="GH"/>
</dbReference>
<feature type="domain" description="F5/8 type C" evidence="7">
    <location>
        <begin position="386"/>
        <end position="492"/>
    </location>
</feature>
<evidence type="ECO:0000256" key="1">
    <source>
        <dbReference type="ARBA" id="ARBA00007951"/>
    </source>
</evidence>
<feature type="domain" description="Glycoside hydrolase family 29 N-terminal" evidence="8">
    <location>
        <begin position="92"/>
        <end position="372"/>
    </location>
</feature>
<feature type="signal peptide" evidence="6">
    <location>
        <begin position="1"/>
        <end position="18"/>
    </location>
</feature>
<evidence type="ECO:0000256" key="4">
    <source>
        <dbReference type="ARBA" id="ARBA00022801"/>
    </source>
</evidence>
<dbReference type="InterPro" id="IPR000421">
    <property type="entry name" value="FA58C"/>
</dbReference>
<keyword evidence="5" id="KW-0326">Glycosidase</keyword>
<keyword evidence="3 6" id="KW-0732">Signal</keyword>
<evidence type="ECO:0000259" key="7">
    <source>
        <dbReference type="Pfam" id="PF00754"/>
    </source>
</evidence>
<dbReference type="Pfam" id="PF01120">
    <property type="entry name" value="Alpha_L_fucos"/>
    <property type="match status" value="1"/>
</dbReference>
<dbReference type="PANTHER" id="PTHR10030">
    <property type="entry name" value="ALPHA-L-FUCOSIDASE"/>
    <property type="match status" value="1"/>
</dbReference>
<dbReference type="SMART" id="SM00812">
    <property type="entry name" value="Alpha_L_fucos"/>
    <property type="match status" value="1"/>
</dbReference>
<reference evidence="9" key="1">
    <citation type="submission" date="2022-11" db="EMBL/GenBank/DDBJ databases">
        <title>Marilongibacter aestuarii gen. nov., sp. nov., isolated from tidal flat sediment.</title>
        <authorList>
            <person name="Jiayan W."/>
        </authorList>
    </citation>
    <scope>NUCLEOTIDE SEQUENCE</scope>
    <source>
        <strain evidence="9">Z1-6</strain>
    </source>
</reference>
<dbReference type="RefSeq" id="WP_343331700.1">
    <property type="nucleotide sequence ID" value="NZ_JAPOHD010000007.1"/>
</dbReference>
<dbReference type="Pfam" id="PF00754">
    <property type="entry name" value="F5_F8_type_C"/>
    <property type="match status" value="2"/>
</dbReference>
<dbReference type="GO" id="GO:0006004">
    <property type="term" value="P:fucose metabolic process"/>
    <property type="evidence" value="ECO:0007669"/>
    <property type="project" value="TreeGrafter"/>
</dbReference>
<evidence type="ECO:0000256" key="3">
    <source>
        <dbReference type="ARBA" id="ARBA00022729"/>
    </source>
</evidence>
<dbReference type="InterPro" id="IPR008979">
    <property type="entry name" value="Galactose-bd-like_sf"/>
</dbReference>
<dbReference type="InterPro" id="IPR026876">
    <property type="entry name" value="Fn3_assoc_repeat"/>
</dbReference>
<dbReference type="InterPro" id="IPR000933">
    <property type="entry name" value="Glyco_hydro_29"/>
</dbReference>
<feature type="domain" description="F5/8 type C" evidence="7">
    <location>
        <begin position="589"/>
        <end position="710"/>
    </location>
</feature>